<dbReference type="EMBL" id="JBEYRS010000005">
    <property type="protein sequence ID" value="MEW2363376.1"/>
    <property type="molecule type" value="Genomic_DNA"/>
</dbReference>
<sequence>MQSGHNAMTGFVTVILALVIVIVGLVSRWPLWVWPFAAGVLSTGAAASLVRARRRRPLIPPERLLEPELPIPQVERWECVIKDVSLPSLSEDYDFQFSATVRWLPQEAPPNAPVVNAGGLAIDAVVDRARRITHQSPPHRSSLVQHRLNGELATMVADPSGRVLAMADNVRLTLADADRERLEKLATVRKNEEVWEHERKWEQSKRAYLGEDVLRTPGSAVVWWLAKNDEKIDKTVSDIGLLAELSSAANDQSVPDDFQRYVPGLAKEQEPLEAMADESTTGPPSPDEYARFLLRHSGLPDGDPRRALYLERVAEAAKGAGLPDVADALLRMLGDFPHPPQSAGPAEPPFDGYFDEDPPYDD</sequence>
<keyword evidence="2" id="KW-0472">Membrane</keyword>
<accession>A0ABV3LV95</accession>
<feature type="region of interest" description="Disordered" evidence="1">
    <location>
        <begin position="333"/>
        <end position="362"/>
    </location>
</feature>
<comment type="caution">
    <text evidence="3">The sequence shown here is derived from an EMBL/GenBank/DDBJ whole genome shotgun (WGS) entry which is preliminary data.</text>
</comment>
<evidence type="ECO:0000256" key="2">
    <source>
        <dbReference type="SAM" id="Phobius"/>
    </source>
</evidence>
<feature type="compositionally biased region" description="Acidic residues" evidence="1">
    <location>
        <begin position="353"/>
        <end position="362"/>
    </location>
</feature>
<dbReference type="RefSeq" id="WP_359778664.1">
    <property type="nucleotide sequence ID" value="NZ_JBEYRR010000005.1"/>
</dbReference>
<proteinExistence type="predicted"/>
<feature type="transmembrane region" description="Helical" evidence="2">
    <location>
        <begin position="7"/>
        <end position="26"/>
    </location>
</feature>
<dbReference type="Proteomes" id="UP001553843">
    <property type="component" value="Unassembled WGS sequence"/>
</dbReference>
<organism evidence="3 4">
    <name type="scientific">Streptomyces huasconensis</name>
    <dbReference type="NCBI Taxonomy" id="1854574"/>
    <lineage>
        <taxon>Bacteria</taxon>
        <taxon>Bacillati</taxon>
        <taxon>Actinomycetota</taxon>
        <taxon>Actinomycetes</taxon>
        <taxon>Kitasatosporales</taxon>
        <taxon>Streptomycetaceae</taxon>
        <taxon>Streptomyces</taxon>
    </lineage>
</organism>
<evidence type="ECO:0000313" key="4">
    <source>
        <dbReference type="Proteomes" id="UP001553843"/>
    </source>
</evidence>
<reference evidence="3 4" key="1">
    <citation type="submission" date="2024-06" db="EMBL/GenBank/DDBJ databases">
        <title>The Natural Products Discovery Center: Release of the First 8490 Sequenced Strains for Exploring Actinobacteria Biosynthetic Diversity.</title>
        <authorList>
            <person name="Kalkreuter E."/>
            <person name="Kautsar S.A."/>
            <person name="Yang D."/>
            <person name="Bader C.D."/>
            <person name="Teijaro C.N."/>
            <person name="Fluegel L."/>
            <person name="Davis C.M."/>
            <person name="Simpson J.R."/>
            <person name="Lauterbach L."/>
            <person name="Steele A.D."/>
            <person name="Gui C."/>
            <person name="Meng S."/>
            <person name="Li G."/>
            <person name="Viehrig K."/>
            <person name="Ye F."/>
            <person name="Su P."/>
            <person name="Kiefer A.F."/>
            <person name="Nichols A."/>
            <person name="Cepeda A.J."/>
            <person name="Yan W."/>
            <person name="Fan B."/>
            <person name="Jiang Y."/>
            <person name="Adhikari A."/>
            <person name="Zheng C.-J."/>
            <person name="Schuster L."/>
            <person name="Cowan T.M."/>
            <person name="Smanski M.J."/>
            <person name="Chevrette M.G."/>
            <person name="De Carvalho L.P.S."/>
            <person name="Shen B."/>
        </authorList>
    </citation>
    <scope>NUCLEOTIDE SEQUENCE [LARGE SCALE GENOMIC DNA]</scope>
    <source>
        <strain evidence="3 4">NPDC047833</strain>
    </source>
</reference>
<evidence type="ECO:0000313" key="3">
    <source>
        <dbReference type="EMBL" id="MEW2363376.1"/>
    </source>
</evidence>
<feature type="region of interest" description="Disordered" evidence="1">
    <location>
        <begin position="267"/>
        <end position="289"/>
    </location>
</feature>
<keyword evidence="4" id="KW-1185">Reference proteome</keyword>
<protein>
    <recommendedName>
        <fullName evidence="5">Secreted protein</fullName>
    </recommendedName>
</protein>
<feature type="compositionally biased region" description="Pro residues" evidence="1">
    <location>
        <begin position="337"/>
        <end position="348"/>
    </location>
</feature>
<evidence type="ECO:0008006" key="5">
    <source>
        <dbReference type="Google" id="ProtNLM"/>
    </source>
</evidence>
<keyword evidence="2" id="KW-0812">Transmembrane</keyword>
<evidence type="ECO:0000256" key="1">
    <source>
        <dbReference type="SAM" id="MobiDB-lite"/>
    </source>
</evidence>
<keyword evidence="2" id="KW-1133">Transmembrane helix</keyword>
<gene>
    <name evidence="3" type="ORF">AB0887_15685</name>
</gene>
<feature type="transmembrane region" description="Helical" evidence="2">
    <location>
        <begin position="32"/>
        <end position="50"/>
    </location>
</feature>
<name>A0ABV3LV95_9ACTN</name>